<feature type="non-terminal residue" evidence="3">
    <location>
        <position position="289"/>
    </location>
</feature>
<dbReference type="VEuPathDB" id="VectorBase:LDEU013232"/>
<dbReference type="EMBL" id="NCKV01033897">
    <property type="protein sequence ID" value="RWS18808.1"/>
    <property type="molecule type" value="Genomic_DNA"/>
</dbReference>
<evidence type="ECO:0000259" key="2">
    <source>
        <dbReference type="Pfam" id="PF08450"/>
    </source>
</evidence>
<dbReference type="GO" id="GO:0005509">
    <property type="term" value="F:calcium ion binding"/>
    <property type="evidence" value="ECO:0007669"/>
    <property type="project" value="TreeGrafter"/>
</dbReference>
<dbReference type="InterPro" id="IPR013658">
    <property type="entry name" value="SGL"/>
</dbReference>
<proteinExistence type="inferred from homology"/>
<dbReference type="Pfam" id="PF08450">
    <property type="entry name" value="SGL"/>
    <property type="match status" value="1"/>
</dbReference>
<dbReference type="AlphaFoldDB" id="A0A443RUF0"/>
<evidence type="ECO:0000313" key="4">
    <source>
        <dbReference type="Proteomes" id="UP000288716"/>
    </source>
</evidence>
<dbReference type="OrthoDB" id="423498at2759"/>
<dbReference type="Gene3D" id="2.120.10.30">
    <property type="entry name" value="TolB, C-terminal domain"/>
    <property type="match status" value="1"/>
</dbReference>
<dbReference type="GO" id="GO:0004341">
    <property type="term" value="F:gluconolactonase activity"/>
    <property type="evidence" value="ECO:0007669"/>
    <property type="project" value="TreeGrafter"/>
</dbReference>
<keyword evidence="4" id="KW-1185">Reference proteome</keyword>
<gene>
    <name evidence="3" type="ORF">B4U80_12413</name>
</gene>
<name>A0A443RUF0_9ACAR</name>
<dbReference type="InterPro" id="IPR011042">
    <property type="entry name" value="6-blade_b-propeller_TolB-like"/>
</dbReference>
<dbReference type="SUPFAM" id="SSF63829">
    <property type="entry name" value="Calcium-dependent phosphotriesterase"/>
    <property type="match status" value="1"/>
</dbReference>
<dbReference type="PANTHER" id="PTHR10907:SF47">
    <property type="entry name" value="REGUCALCIN"/>
    <property type="match status" value="1"/>
</dbReference>
<dbReference type="GO" id="GO:0019853">
    <property type="term" value="P:L-ascorbic acid biosynthetic process"/>
    <property type="evidence" value="ECO:0007669"/>
    <property type="project" value="TreeGrafter"/>
</dbReference>
<organism evidence="3 4">
    <name type="scientific">Leptotrombidium deliense</name>
    <dbReference type="NCBI Taxonomy" id="299467"/>
    <lineage>
        <taxon>Eukaryota</taxon>
        <taxon>Metazoa</taxon>
        <taxon>Ecdysozoa</taxon>
        <taxon>Arthropoda</taxon>
        <taxon>Chelicerata</taxon>
        <taxon>Arachnida</taxon>
        <taxon>Acari</taxon>
        <taxon>Acariformes</taxon>
        <taxon>Trombidiformes</taxon>
        <taxon>Prostigmata</taxon>
        <taxon>Anystina</taxon>
        <taxon>Parasitengona</taxon>
        <taxon>Trombiculoidea</taxon>
        <taxon>Trombiculidae</taxon>
        <taxon>Leptotrombidium</taxon>
    </lineage>
</organism>
<feature type="domain" description="SMP-30/Gluconolactonase/LRE-like region" evidence="2">
    <location>
        <begin position="26"/>
        <end position="253"/>
    </location>
</feature>
<accession>A0A443RUF0</accession>
<reference evidence="3 4" key="1">
    <citation type="journal article" date="2018" name="Gigascience">
        <title>Genomes of trombidid mites reveal novel predicted allergens and laterally-transferred genes associated with secondary metabolism.</title>
        <authorList>
            <person name="Dong X."/>
            <person name="Chaisiri K."/>
            <person name="Xia D."/>
            <person name="Armstrong S.D."/>
            <person name="Fang Y."/>
            <person name="Donnelly M.J."/>
            <person name="Kadowaki T."/>
            <person name="McGarry J.W."/>
            <person name="Darby A.C."/>
            <person name="Makepeace B.L."/>
        </authorList>
    </citation>
    <scope>NUCLEOTIDE SEQUENCE [LARGE SCALE GENOMIC DNA]</scope>
    <source>
        <strain evidence="3">UoL-UT</strain>
    </source>
</reference>
<dbReference type="STRING" id="299467.A0A443RUF0"/>
<protein>
    <submittedName>
        <fullName evidence="3">Regucalcin-like protein</fullName>
    </submittedName>
</protein>
<dbReference type="PANTHER" id="PTHR10907">
    <property type="entry name" value="REGUCALCIN"/>
    <property type="match status" value="1"/>
</dbReference>
<comment type="similarity">
    <text evidence="1">Belongs to the SMP-30/CGR1 family.</text>
</comment>
<sequence>VAKEVFKYNVSTKQLERKGVTDNLICLIPTVESDDQFLAVGVDTLYCYTWSTGELVSLHKSDFGGKSCYMGAAIDSRGRLWLGTMDPNFGNNAALYLLQPNGELVKKADNKCEVTDIVWSPDETKMYTSDSGNTIVYVYDFDVNTGEVSNEREFVSFLKRPEYAVPPDFEVSRASNLENFEKVTELIGDIEMPTGLLMTKNGSLWVCCYHVDRIVKLNAETTDIEDEIKLPYAVRTPILMIAGDDDKEMYFQSVSAFLTQEMKRRYLETGKTFVIRKVDNSKFDVISSP</sequence>
<dbReference type="Proteomes" id="UP000288716">
    <property type="component" value="Unassembled WGS sequence"/>
</dbReference>
<feature type="non-terminal residue" evidence="3">
    <location>
        <position position="1"/>
    </location>
</feature>
<comment type="caution">
    <text evidence="3">The sequence shown here is derived from an EMBL/GenBank/DDBJ whole genome shotgun (WGS) entry which is preliminary data.</text>
</comment>
<evidence type="ECO:0000313" key="3">
    <source>
        <dbReference type="EMBL" id="RWS18808.1"/>
    </source>
</evidence>
<evidence type="ECO:0000256" key="1">
    <source>
        <dbReference type="ARBA" id="ARBA00008853"/>
    </source>
</evidence>